<dbReference type="AlphaFoldDB" id="J4H076"/>
<dbReference type="GO" id="GO:0016838">
    <property type="term" value="F:carbon-oxygen lyase activity, acting on phosphates"/>
    <property type="evidence" value="ECO:0007669"/>
    <property type="project" value="InterPro"/>
</dbReference>
<protein>
    <recommendedName>
        <fullName evidence="5">Terpene synthase</fullName>
    </recommendedName>
</protein>
<evidence type="ECO:0000313" key="3">
    <source>
        <dbReference type="EMBL" id="CCL98549.1"/>
    </source>
</evidence>
<keyword evidence="4" id="KW-1185">Reference proteome</keyword>
<evidence type="ECO:0000313" key="4">
    <source>
        <dbReference type="Proteomes" id="UP000006352"/>
    </source>
</evidence>
<evidence type="ECO:0000256" key="2">
    <source>
        <dbReference type="ARBA" id="ARBA00023239"/>
    </source>
</evidence>
<sequence>MDPVITRTAIKEFLTTLGVSTPIHVHDAELRSRVKNITSRWDNEATLCPYIIAGITLAETAYSHVRNFETKVTIAVFNALIISMDEPHIYESMGAEDFPRRLCQLSANDTSGHLRTLKGLLDDMWDQFLPYTACAIMADTLRYVNGTFLEMNARSDAMNLRSRLFVEYQRDLASMPETFVLFIWEKDRFPDVTIYVQAIPEAMTFFKYTNDVLSFYKEELNGDVDNYIHGRAHVSEKSVPDTLQDVAYEAVAAAQRVREILGKGAARDAWEQFVQGFVNFHTCSPRYRLREILDGE</sequence>
<dbReference type="HOGENOM" id="CLU_052212_0_1_1"/>
<gene>
    <name evidence="3" type="ORF">FIBRA_00549</name>
</gene>
<reference evidence="3 4" key="1">
    <citation type="journal article" date="2012" name="Appl. Environ. Microbiol.">
        <title>Short-read sequencing for genomic analysis of the brown rot fungus Fibroporia radiculosa.</title>
        <authorList>
            <person name="Tang J.D."/>
            <person name="Perkins A.D."/>
            <person name="Sonstegard T.S."/>
            <person name="Schroeder S.G."/>
            <person name="Burgess S.C."/>
            <person name="Diehl S.V."/>
        </authorList>
    </citation>
    <scope>NUCLEOTIDE SEQUENCE [LARGE SCALE GENOMIC DNA]</scope>
    <source>
        <strain evidence="3 4">TFFH 294</strain>
    </source>
</reference>
<dbReference type="InParanoid" id="J4H076"/>
<dbReference type="GeneID" id="24093460"/>
<dbReference type="SUPFAM" id="SSF48576">
    <property type="entry name" value="Terpenoid synthases"/>
    <property type="match status" value="1"/>
</dbReference>
<dbReference type="InterPro" id="IPR024652">
    <property type="entry name" value="Trichodiene_synth"/>
</dbReference>
<organism evidence="3 4">
    <name type="scientific">Fibroporia radiculosa</name>
    <dbReference type="NCBI Taxonomy" id="599839"/>
    <lineage>
        <taxon>Eukaryota</taxon>
        <taxon>Fungi</taxon>
        <taxon>Dikarya</taxon>
        <taxon>Basidiomycota</taxon>
        <taxon>Agaricomycotina</taxon>
        <taxon>Agaricomycetes</taxon>
        <taxon>Polyporales</taxon>
        <taxon>Fibroporiaceae</taxon>
        <taxon>Fibroporia</taxon>
    </lineage>
</organism>
<comment type="similarity">
    <text evidence="1">Belongs to the trichodiene synthase family.</text>
</comment>
<dbReference type="Pfam" id="PF06330">
    <property type="entry name" value="TRI5"/>
    <property type="match status" value="1"/>
</dbReference>
<keyword evidence="2" id="KW-0456">Lyase</keyword>
<evidence type="ECO:0000256" key="1">
    <source>
        <dbReference type="ARBA" id="ARBA00007946"/>
    </source>
</evidence>
<dbReference type="OrthoDB" id="2998174at2759"/>
<dbReference type="EMBL" id="HE796889">
    <property type="protein sequence ID" value="CCL98549.1"/>
    <property type="molecule type" value="Genomic_DNA"/>
</dbReference>
<proteinExistence type="inferred from homology"/>
<dbReference type="InterPro" id="IPR008949">
    <property type="entry name" value="Isoprenoid_synthase_dom_sf"/>
</dbReference>
<dbReference type="Proteomes" id="UP000006352">
    <property type="component" value="Unassembled WGS sequence"/>
</dbReference>
<evidence type="ECO:0008006" key="5">
    <source>
        <dbReference type="Google" id="ProtNLM"/>
    </source>
</evidence>
<name>J4H076_9APHY</name>
<dbReference type="STRING" id="599839.J4H076"/>
<dbReference type="RefSeq" id="XP_012177832.1">
    <property type="nucleotide sequence ID" value="XM_012322442.1"/>
</dbReference>
<accession>J4H076</accession>
<dbReference type="Gene3D" id="1.10.600.10">
    <property type="entry name" value="Farnesyl Diphosphate Synthase"/>
    <property type="match status" value="1"/>
</dbReference>